<dbReference type="EMBL" id="CP004121">
    <property type="protein sequence ID" value="AGF57082.1"/>
    <property type="molecule type" value="Genomic_DNA"/>
</dbReference>
<dbReference type="KEGG" id="csr:Cspa_c33210"/>
<dbReference type="Proteomes" id="UP000011728">
    <property type="component" value="Chromosome"/>
</dbReference>
<dbReference type="Pfam" id="PF10719">
    <property type="entry name" value="ComFB"/>
    <property type="match status" value="1"/>
</dbReference>
<protein>
    <submittedName>
        <fullName evidence="1">Late competence development protein ComFB</fullName>
    </submittedName>
</protein>
<dbReference type="InterPro" id="IPR019657">
    <property type="entry name" value="ComFB"/>
</dbReference>
<sequence length="87" mass="10046">MYNVINYMEIWVNEYMDVLLERSGGCKCDNCKRDIFTLSLNNLKPCYVATPIGNIMARLESTKQQFETDIIVEITKAINKINSNPNH</sequence>
<reference evidence="1 2" key="1">
    <citation type="submission" date="2013-02" db="EMBL/GenBank/DDBJ databases">
        <title>Genome sequence of Clostridium saccharoperbutylacetonicum N1-4(HMT).</title>
        <authorList>
            <person name="Poehlein A."/>
            <person name="Daniel R."/>
        </authorList>
    </citation>
    <scope>NUCLEOTIDE SEQUENCE [LARGE SCALE GENOMIC DNA]</scope>
    <source>
        <strain evidence="2">N1-4(HMT)</strain>
    </source>
</reference>
<proteinExistence type="predicted"/>
<dbReference type="eggNOG" id="ENOG5032ZR4">
    <property type="taxonomic scope" value="Bacteria"/>
</dbReference>
<evidence type="ECO:0000313" key="1">
    <source>
        <dbReference type="EMBL" id="AGF57082.1"/>
    </source>
</evidence>
<dbReference type="HOGENOM" id="CLU_170941_0_0_9"/>
<evidence type="ECO:0000313" key="2">
    <source>
        <dbReference type="Proteomes" id="UP000011728"/>
    </source>
</evidence>
<dbReference type="AlphaFoldDB" id="M1N0J0"/>
<gene>
    <name evidence="1" type="primary">comFB</name>
    <name evidence="1" type="ORF">Cspa_c33210</name>
</gene>
<name>M1N0J0_9CLOT</name>
<accession>M1N0J0</accession>
<dbReference type="STRING" id="36745.CLSAP_30880"/>
<dbReference type="OrthoDB" id="5616024at2"/>
<dbReference type="PATRIC" id="fig|931276.5.peg.3346"/>
<organism evidence="1 2">
    <name type="scientific">Clostridium saccharoperbutylacetonicum N1-4(HMT)</name>
    <dbReference type="NCBI Taxonomy" id="931276"/>
    <lineage>
        <taxon>Bacteria</taxon>
        <taxon>Bacillati</taxon>
        <taxon>Bacillota</taxon>
        <taxon>Clostridia</taxon>
        <taxon>Eubacteriales</taxon>
        <taxon>Clostridiaceae</taxon>
        <taxon>Clostridium</taxon>
    </lineage>
</organism>
<keyword evidence="2" id="KW-1185">Reference proteome</keyword>